<keyword evidence="3" id="KW-1185">Reference proteome</keyword>
<dbReference type="AlphaFoldDB" id="A0A9P6ES36"/>
<dbReference type="PROSITE" id="PS50097">
    <property type="entry name" value="BTB"/>
    <property type="match status" value="1"/>
</dbReference>
<protein>
    <recommendedName>
        <fullName evidence="1">BTB domain-containing protein</fullName>
    </recommendedName>
</protein>
<feature type="non-terminal residue" evidence="2">
    <location>
        <position position="75"/>
    </location>
</feature>
<dbReference type="InterPro" id="IPR000210">
    <property type="entry name" value="BTB/POZ_dom"/>
</dbReference>
<dbReference type="InterPro" id="IPR011333">
    <property type="entry name" value="SKP1/BTB/POZ_sf"/>
</dbReference>
<proteinExistence type="predicted"/>
<reference evidence="2" key="1">
    <citation type="submission" date="2020-11" db="EMBL/GenBank/DDBJ databases">
        <authorList>
            <consortium name="DOE Joint Genome Institute"/>
            <person name="Ahrendt S."/>
            <person name="Riley R."/>
            <person name="Andreopoulos W."/>
            <person name="Labutti K."/>
            <person name="Pangilinan J."/>
            <person name="Ruiz-Duenas F.J."/>
            <person name="Barrasa J.M."/>
            <person name="Sanchez-Garcia M."/>
            <person name="Camarero S."/>
            <person name="Miyauchi S."/>
            <person name="Serrano A."/>
            <person name="Linde D."/>
            <person name="Babiker R."/>
            <person name="Drula E."/>
            <person name="Ayuso-Fernandez I."/>
            <person name="Pacheco R."/>
            <person name="Padilla G."/>
            <person name="Ferreira P."/>
            <person name="Barriuso J."/>
            <person name="Kellner H."/>
            <person name="Castanera R."/>
            <person name="Alfaro M."/>
            <person name="Ramirez L."/>
            <person name="Pisabarro A.G."/>
            <person name="Kuo A."/>
            <person name="Tritt A."/>
            <person name="Lipzen A."/>
            <person name="He G."/>
            <person name="Yan M."/>
            <person name="Ng V."/>
            <person name="Cullen D."/>
            <person name="Martin F."/>
            <person name="Rosso M.-N."/>
            <person name="Henrissat B."/>
            <person name="Hibbett D."/>
            <person name="Martinez A.T."/>
            <person name="Grigoriev I.V."/>
        </authorList>
    </citation>
    <scope>NUCLEOTIDE SEQUENCE</scope>
    <source>
        <strain evidence="2">CBS 506.95</strain>
    </source>
</reference>
<comment type="caution">
    <text evidence="2">The sequence shown here is derived from an EMBL/GenBank/DDBJ whole genome shotgun (WGS) entry which is preliminary data.</text>
</comment>
<evidence type="ECO:0000313" key="3">
    <source>
        <dbReference type="Proteomes" id="UP000807306"/>
    </source>
</evidence>
<feature type="domain" description="BTB" evidence="1">
    <location>
        <begin position="13"/>
        <end position="75"/>
    </location>
</feature>
<dbReference type="Proteomes" id="UP000807306">
    <property type="component" value="Unassembled WGS sequence"/>
</dbReference>
<gene>
    <name evidence="2" type="ORF">CPB83DRAFT_744452</name>
</gene>
<evidence type="ECO:0000259" key="1">
    <source>
        <dbReference type="PROSITE" id="PS50097"/>
    </source>
</evidence>
<dbReference type="EMBL" id="MU157827">
    <property type="protein sequence ID" value="KAF9533920.1"/>
    <property type="molecule type" value="Genomic_DNA"/>
</dbReference>
<organism evidence="2 3">
    <name type="scientific">Crepidotus variabilis</name>
    <dbReference type="NCBI Taxonomy" id="179855"/>
    <lineage>
        <taxon>Eukaryota</taxon>
        <taxon>Fungi</taxon>
        <taxon>Dikarya</taxon>
        <taxon>Basidiomycota</taxon>
        <taxon>Agaricomycotina</taxon>
        <taxon>Agaricomycetes</taxon>
        <taxon>Agaricomycetidae</taxon>
        <taxon>Agaricales</taxon>
        <taxon>Agaricineae</taxon>
        <taxon>Crepidotaceae</taxon>
        <taxon>Crepidotus</taxon>
    </lineage>
</organism>
<dbReference type="Gene3D" id="3.30.710.10">
    <property type="entry name" value="Potassium Channel Kv1.1, Chain A"/>
    <property type="match status" value="1"/>
</dbReference>
<name>A0A9P6ES36_9AGAR</name>
<dbReference type="Pfam" id="PF00651">
    <property type="entry name" value="BTB"/>
    <property type="match status" value="1"/>
</dbReference>
<dbReference type="CDD" id="cd18186">
    <property type="entry name" value="BTB_POZ_ZBTB_KLHL-like"/>
    <property type="match status" value="1"/>
</dbReference>
<sequence>TPVRSDSFWFLNGNVVLQAGQKQFRVHQSMLSRNSSIFHDMFSIPQTQDDNTEDGCPLVVLHDSATDVENLLTLL</sequence>
<dbReference type="SUPFAM" id="SSF54695">
    <property type="entry name" value="POZ domain"/>
    <property type="match status" value="1"/>
</dbReference>
<dbReference type="OrthoDB" id="3027208at2759"/>
<accession>A0A9P6ES36</accession>
<evidence type="ECO:0000313" key="2">
    <source>
        <dbReference type="EMBL" id="KAF9533920.1"/>
    </source>
</evidence>
<feature type="non-terminal residue" evidence="2">
    <location>
        <position position="1"/>
    </location>
</feature>